<evidence type="ECO:0000259" key="9">
    <source>
        <dbReference type="PROSITE" id="PS50114"/>
    </source>
</evidence>
<keyword evidence="6" id="KW-0804">Transcription</keyword>
<evidence type="ECO:0000256" key="8">
    <source>
        <dbReference type="PROSITE-ProRule" id="PRU00094"/>
    </source>
</evidence>
<dbReference type="InterPro" id="IPR000679">
    <property type="entry name" value="Znf_GATA"/>
</dbReference>
<keyword evidence="4" id="KW-0862">Zinc</keyword>
<keyword evidence="7" id="KW-0539">Nucleus</keyword>
<evidence type="ECO:0000256" key="4">
    <source>
        <dbReference type="ARBA" id="ARBA00022833"/>
    </source>
</evidence>
<evidence type="ECO:0000256" key="5">
    <source>
        <dbReference type="ARBA" id="ARBA00023015"/>
    </source>
</evidence>
<gene>
    <name evidence="10" type="primary">GATA4_4</name>
    <name evidence="10" type="ORF">DERP_011864</name>
</gene>
<dbReference type="InterPro" id="IPR039355">
    <property type="entry name" value="Transcription_factor_GATA"/>
</dbReference>
<evidence type="ECO:0000256" key="6">
    <source>
        <dbReference type="ARBA" id="ARBA00023163"/>
    </source>
</evidence>
<dbReference type="PRINTS" id="PR00619">
    <property type="entry name" value="GATAZNFINGER"/>
</dbReference>
<organism evidence="10 11">
    <name type="scientific">Dermatophagoides pteronyssinus</name>
    <name type="common">European house dust mite</name>
    <dbReference type="NCBI Taxonomy" id="6956"/>
    <lineage>
        <taxon>Eukaryota</taxon>
        <taxon>Metazoa</taxon>
        <taxon>Ecdysozoa</taxon>
        <taxon>Arthropoda</taxon>
        <taxon>Chelicerata</taxon>
        <taxon>Arachnida</taxon>
        <taxon>Acari</taxon>
        <taxon>Acariformes</taxon>
        <taxon>Sarcoptiformes</taxon>
        <taxon>Astigmata</taxon>
        <taxon>Psoroptidia</taxon>
        <taxon>Analgoidea</taxon>
        <taxon>Pyroglyphidae</taxon>
        <taxon>Dermatophagoidinae</taxon>
        <taxon>Dermatophagoides</taxon>
    </lineage>
</organism>
<dbReference type="Proteomes" id="UP000887458">
    <property type="component" value="Unassembled WGS sequence"/>
</dbReference>
<proteinExistence type="predicted"/>
<dbReference type="SMART" id="SM00401">
    <property type="entry name" value="ZnF_GATA"/>
    <property type="match status" value="2"/>
</dbReference>
<evidence type="ECO:0000256" key="2">
    <source>
        <dbReference type="ARBA" id="ARBA00022723"/>
    </source>
</evidence>
<dbReference type="EMBL" id="NJHN03000023">
    <property type="protein sequence ID" value="KAH9425136.1"/>
    <property type="molecule type" value="Genomic_DNA"/>
</dbReference>
<dbReference type="Gene3D" id="3.30.50.10">
    <property type="entry name" value="Erythroid Transcription Factor GATA-1, subunit A"/>
    <property type="match status" value="2"/>
</dbReference>
<name>A0ABQ8JRA4_DERPT</name>
<evidence type="ECO:0000313" key="11">
    <source>
        <dbReference type="Proteomes" id="UP000887458"/>
    </source>
</evidence>
<sequence>MGIHGNGGGCNMPGGLAAAAAAAAAGQAAYAAHFSEGRECVNCGAISTPLWRRDGTGHYLCNACGLYHKMNGARRPLIKPQRRLAASRRLGLCCSNCGTTTTTLWRRNNEGEPVCNACGLYYKLHNVNRPLAMRKEGIQTRKRKPKQNSASSAALSSLGLSVTGAIGGTLGSLASAVVNNGTNCIGTTGIQNGTITHCIPAARAPSTPIDESSNTRHCSGFGRCSTKRLAPGINFTFNISSV</sequence>
<evidence type="ECO:0000256" key="1">
    <source>
        <dbReference type="ARBA" id="ARBA00004123"/>
    </source>
</evidence>
<keyword evidence="2" id="KW-0479">Metal-binding</keyword>
<dbReference type="PROSITE" id="PS00344">
    <property type="entry name" value="GATA_ZN_FINGER_1"/>
    <property type="match status" value="2"/>
</dbReference>
<keyword evidence="5" id="KW-0805">Transcription regulation</keyword>
<reference evidence="10 11" key="1">
    <citation type="journal article" date="2018" name="J. Allergy Clin. Immunol.">
        <title>High-quality assembly of Dermatophagoides pteronyssinus genome and transcriptome reveals a wide range of novel allergens.</title>
        <authorList>
            <person name="Liu X.Y."/>
            <person name="Yang K.Y."/>
            <person name="Wang M.Q."/>
            <person name="Kwok J.S."/>
            <person name="Zeng X."/>
            <person name="Yang Z."/>
            <person name="Xiao X.J."/>
            <person name="Lau C.P."/>
            <person name="Li Y."/>
            <person name="Huang Z.M."/>
            <person name="Ba J.G."/>
            <person name="Yim A.K."/>
            <person name="Ouyang C.Y."/>
            <person name="Ngai S.M."/>
            <person name="Chan T.F."/>
            <person name="Leung E.L."/>
            <person name="Liu L."/>
            <person name="Liu Z.G."/>
            <person name="Tsui S.K."/>
        </authorList>
    </citation>
    <scope>NUCLEOTIDE SEQUENCE [LARGE SCALE GENOMIC DNA]</scope>
    <source>
        <strain evidence="10">Derp</strain>
    </source>
</reference>
<reference evidence="10 11" key="2">
    <citation type="journal article" date="2022" name="Mol. Biol. Evol.">
        <title>Comparative Genomics Reveals Insights into the Divergent Evolution of Astigmatic Mites and Household Pest Adaptations.</title>
        <authorList>
            <person name="Xiong Q."/>
            <person name="Wan A.T."/>
            <person name="Liu X."/>
            <person name="Fung C.S."/>
            <person name="Xiao X."/>
            <person name="Malainual N."/>
            <person name="Hou J."/>
            <person name="Wang L."/>
            <person name="Wang M."/>
            <person name="Yang K.Y."/>
            <person name="Cui Y."/>
            <person name="Leung E.L."/>
            <person name="Nong W."/>
            <person name="Shin S.K."/>
            <person name="Au S.W."/>
            <person name="Jeong K.Y."/>
            <person name="Chew F.T."/>
            <person name="Hui J.H."/>
            <person name="Leung T.F."/>
            <person name="Tungtrongchitr A."/>
            <person name="Zhong N."/>
            <person name="Liu Z."/>
            <person name="Tsui S.K."/>
        </authorList>
    </citation>
    <scope>NUCLEOTIDE SEQUENCE [LARGE SCALE GENOMIC DNA]</scope>
    <source>
        <strain evidence="10">Derp</strain>
    </source>
</reference>
<dbReference type="PROSITE" id="PS50114">
    <property type="entry name" value="GATA_ZN_FINGER_2"/>
    <property type="match status" value="2"/>
</dbReference>
<protein>
    <submittedName>
        <fullName evidence="10">Transcription factor GATA-4</fullName>
    </submittedName>
</protein>
<evidence type="ECO:0000256" key="7">
    <source>
        <dbReference type="ARBA" id="ARBA00023242"/>
    </source>
</evidence>
<dbReference type="PANTHER" id="PTHR10071:SF337">
    <property type="entry name" value="GATA-BINDING FACTOR A"/>
    <property type="match status" value="1"/>
</dbReference>
<feature type="domain" description="GATA-type" evidence="9">
    <location>
        <begin position="34"/>
        <end position="88"/>
    </location>
</feature>
<comment type="caution">
    <text evidence="10">The sequence shown here is derived from an EMBL/GenBank/DDBJ whole genome shotgun (WGS) entry which is preliminary data.</text>
</comment>
<dbReference type="InterPro" id="IPR013088">
    <property type="entry name" value="Znf_NHR/GATA"/>
</dbReference>
<dbReference type="SUPFAM" id="SSF57716">
    <property type="entry name" value="Glucocorticoid receptor-like (DNA-binding domain)"/>
    <property type="match status" value="2"/>
</dbReference>
<dbReference type="PANTHER" id="PTHR10071">
    <property type="entry name" value="TRANSCRIPTION FACTOR GATA FAMILY MEMBER"/>
    <property type="match status" value="1"/>
</dbReference>
<evidence type="ECO:0000313" key="10">
    <source>
        <dbReference type="EMBL" id="KAH9425136.1"/>
    </source>
</evidence>
<dbReference type="Pfam" id="PF00320">
    <property type="entry name" value="GATA"/>
    <property type="match status" value="2"/>
</dbReference>
<evidence type="ECO:0000256" key="3">
    <source>
        <dbReference type="ARBA" id="ARBA00022771"/>
    </source>
</evidence>
<keyword evidence="3 8" id="KW-0863">Zinc-finger</keyword>
<feature type="domain" description="GATA-type" evidence="9">
    <location>
        <begin position="88"/>
        <end position="141"/>
    </location>
</feature>
<keyword evidence="11" id="KW-1185">Reference proteome</keyword>
<dbReference type="CDD" id="cd00202">
    <property type="entry name" value="ZnF_GATA"/>
    <property type="match status" value="2"/>
</dbReference>
<comment type="subcellular location">
    <subcellularLocation>
        <location evidence="1">Nucleus</location>
    </subcellularLocation>
</comment>
<accession>A0ABQ8JRA4</accession>